<keyword evidence="7" id="KW-0998">Cell outer membrane</keyword>
<comment type="subcellular location">
    <subcellularLocation>
        <location evidence="1">Cell outer membrane</location>
        <topology evidence="1">Multi-pass membrane protein</topology>
    </subcellularLocation>
</comment>
<dbReference type="AlphaFoldDB" id="A0A7H0VH41"/>
<dbReference type="EMBL" id="CP060139">
    <property type="protein sequence ID" value="QNR25039.1"/>
    <property type="molecule type" value="Genomic_DNA"/>
</dbReference>
<organism evidence="8 9">
    <name type="scientific">Croceimicrobium hydrocarbonivorans</name>
    <dbReference type="NCBI Taxonomy" id="2761580"/>
    <lineage>
        <taxon>Bacteria</taxon>
        <taxon>Pseudomonadati</taxon>
        <taxon>Bacteroidota</taxon>
        <taxon>Flavobacteriia</taxon>
        <taxon>Flavobacteriales</taxon>
        <taxon>Owenweeksiaceae</taxon>
        <taxon>Croceimicrobium</taxon>
    </lineage>
</organism>
<keyword evidence="5" id="KW-0732">Signal</keyword>
<dbReference type="InterPro" id="IPR036942">
    <property type="entry name" value="Beta-barrel_TonB_sf"/>
</dbReference>
<evidence type="ECO:0000256" key="3">
    <source>
        <dbReference type="ARBA" id="ARBA00022452"/>
    </source>
</evidence>
<evidence type="ECO:0000256" key="1">
    <source>
        <dbReference type="ARBA" id="ARBA00004571"/>
    </source>
</evidence>
<evidence type="ECO:0000256" key="5">
    <source>
        <dbReference type="ARBA" id="ARBA00022729"/>
    </source>
</evidence>
<keyword evidence="3" id="KW-1134">Transmembrane beta strand</keyword>
<dbReference type="InterPro" id="IPR039426">
    <property type="entry name" value="TonB-dep_rcpt-like"/>
</dbReference>
<dbReference type="Gene3D" id="2.60.40.1120">
    <property type="entry name" value="Carboxypeptidase-like, regulatory domain"/>
    <property type="match status" value="1"/>
</dbReference>
<evidence type="ECO:0000256" key="7">
    <source>
        <dbReference type="ARBA" id="ARBA00023237"/>
    </source>
</evidence>
<dbReference type="PANTHER" id="PTHR30069:SF29">
    <property type="entry name" value="HEMOGLOBIN AND HEMOGLOBIN-HAPTOGLOBIN-BINDING PROTEIN 1-RELATED"/>
    <property type="match status" value="1"/>
</dbReference>
<dbReference type="GO" id="GO:0015344">
    <property type="term" value="F:siderophore uptake transmembrane transporter activity"/>
    <property type="evidence" value="ECO:0007669"/>
    <property type="project" value="TreeGrafter"/>
</dbReference>
<name>A0A7H0VH41_9FLAO</name>
<dbReference type="Proteomes" id="UP000516305">
    <property type="component" value="Chromosome"/>
</dbReference>
<dbReference type="PANTHER" id="PTHR30069">
    <property type="entry name" value="TONB-DEPENDENT OUTER MEMBRANE RECEPTOR"/>
    <property type="match status" value="1"/>
</dbReference>
<dbReference type="Gene3D" id="2.170.130.10">
    <property type="entry name" value="TonB-dependent receptor, plug domain"/>
    <property type="match status" value="1"/>
</dbReference>
<protein>
    <submittedName>
        <fullName evidence="8">TonB-dependent receptor</fullName>
    </submittedName>
</protein>
<dbReference type="GO" id="GO:0009279">
    <property type="term" value="C:cell outer membrane"/>
    <property type="evidence" value="ECO:0007669"/>
    <property type="project" value="UniProtKB-SubCell"/>
</dbReference>
<dbReference type="InterPro" id="IPR037066">
    <property type="entry name" value="Plug_dom_sf"/>
</dbReference>
<keyword evidence="2" id="KW-0813">Transport</keyword>
<reference evidence="8 9" key="1">
    <citation type="submission" date="2020-08" db="EMBL/GenBank/DDBJ databases">
        <title>Croceimicrobium hydrocarbonivorans gen. nov., sp. nov., a novel marine bacterium isolated from a bacterial consortium that degrades polyethylene terephthalate.</title>
        <authorList>
            <person name="Liu R."/>
        </authorList>
    </citation>
    <scope>NUCLEOTIDE SEQUENCE [LARGE SCALE GENOMIC DNA]</scope>
    <source>
        <strain evidence="8 9">A20-9</strain>
    </source>
</reference>
<dbReference type="Gene3D" id="2.40.170.20">
    <property type="entry name" value="TonB-dependent receptor, beta-barrel domain"/>
    <property type="match status" value="1"/>
</dbReference>
<proteinExistence type="predicted"/>
<dbReference type="GO" id="GO:0044718">
    <property type="term" value="P:siderophore transmembrane transport"/>
    <property type="evidence" value="ECO:0007669"/>
    <property type="project" value="TreeGrafter"/>
</dbReference>
<dbReference type="Pfam" id="PF13715">
    <property type="entry name" value="CarbopepD_reg_2"/>
    <property type="match status" value="1"/>
</dbReference>
<gene>
    <name evidence="8" type="ORF">H4K34_04110</name>
</gene>
<dbReference type="RefSeq" id="WP_210759564.1">
    <property type="nucleotide sequence ID" value="NZ_CP060139.1"/>
</dbReference>
<dbReference type="InterPro" id="IPR008969">
    <property type="entry name" value="CarboxyPept-like_regulatory"/>
</dbReference>
<accession>A0A7H0VH41</accession>
<evidence type="ECO:0000256" key="6">
    <source>
        <dbReference type="ARBA" id="ARBA00023136"/>
    </source>
</evidence>
<keyword evidence="6" id="KW-0472">Membrane</keyword>
<dbReference type="SUPFAM" id="SSF56935">
    <property type="entry name" value="Porins"/>
    <property type="match status" value="1"/>
</dbReference>
<keyword evidence="8" id="KW-0675">Receptor</keyword>
<dbReference type="SUPFAM" id="SSF49464">
    <property type="entry name" value="Carboxypeptidase regulatory domain-like"/>
    <property type="match status" value="1"/>
</dbReference>
<evidence type="ECO:0000256" key="2">
    <source>
        <dbReference type="ARBA" id="ARBA00022448"/>
    </source>
</evidence>
<evidence type="ECO:0000313" key="8">
    <source>
        <dbReference type="EMBL" id="QNR25039.1"/>
    </source>
</evidence>
<dbReference type="KEGG" id="chyd:H4K34_04110"/>
<keyword evidence="4" id="KW-0812">Transmembrane</keyword>
<evidence type="ECO:0000256" key="4">
    <source>
        <dbReference type="ARBA" id="ARBA00022692"/>
    </source>
</evidence>
<evidence type="ECO:0000313" key="9">
    <source>
        <dbReference type="Proteomes" id="UP000516305"/>
    </source>
</evidence>
<sequence>MKSILSLILSLSFSTLMLGYDAREDISQNIKGRVLDQQSQMPLPGVNVLVEIKGQTYGASTDFDGYYKVESVPTGRINIQFSFIGYQNITMNNIELLGSKELILNVSMRESTETLDEIVVSAKTEKTRTQNERVNVSGRTFSIEESQRFAGANNDVSRMAANFAGVQRANDATNDIVIRGNSPFGLIWRLEGMDIPNPNHFGGIGATGGPVSMLNNNVLANSDFITSAFPSDYGDGISGVFDLRMRNGNYEKHEFLGQIGFNGFEFGAEGPINKERKSSYLLNYRYSTLGVFSALGIDFGTGTAIPQYQDLNLKLNFPSRKLGTIQVFALGGVSAIDFLDSENDEDEDGGFYSDDEDLRNRVNSGVIGASHQYFYSPKTYSKVSLAYSGIQNKTSIDTFNVDGTLSSAQYRQNFVRSNFQVNALLNHKFNVKHVVRVGAYITRSQYDLNDSAYRYDWDRFVNLRDLQGSTMMYQPYANWQYRFNDEWEMNTGIHTVITEKHHSIEPRWGMSYRPTAKSSFNIGYGLHSQQANELLLYREEVLQDGSSVRPNENLDLVKSHHFVLGYQQNLGGNWNFKAETYYQHIYDAIVSVLPNSYSSVNSGSFDFRIPDTAQNAGLAYNYGLDLTLEKFMDRGFYMLNTISIFESKYRGNDQVWRNTAFNGNFVWNLVGGKEFVLSKPQAKSRKTLTVDAKVTLAGGQRYTPIDLVASIADGEAVYDNSRAFGEQYDPYFRADIRIGYKIAGSRFTQEWAIDVQNVTNQDNPFGQDFNAATGTIETTNQLGLFPMFLYRITF</sequence>
<keyword evidence="9" id="KW-1185">Reference proteome</keyword>